<reference evidence="1 2" key="1">
    <citation type="submission" date="2019-06" db="EMBL/GenBank/DDBJ databases">
        <title>A chromosomal-level reference genome of Carpinus fangiana (Coryloideae, Betulaceae).</title>
        <authorList>
            <person name="Yang X."/>
            <person name="Wang Z."/>
            <person name="Zhang L."/>
            <person name="Hao G."/>
            <person name="Liu J."/>
            <person name="Yang Y."/>
        </authorList>
    </citation>
    <scope>NUCLEOTIDE SEQUENCE [LARGE SCALE GENOMIC DNA]</scope>
    <source>
        <strain evidence="1">Cfa_2016G</strain>
        <tissue evidence="1">Leaf</tissue>
    </source>
</reference>
<dbReference type="EMBL" id="CM017322">
    <property type="protein sequence ID" value="KAE8009698.1"/>
    <property type="molecule type" value="Genomic_DNA"/>
</dbReference>
<proteinExistence type="predicted"/>
<accession>A0A5N6QT51</accession>
<protein>
    <submittedName>
        <fullName evidence="1">Uncharacterized protein</fullName>
    </submittedName>
</protein>
<sequence>MEEVDVVMEEVDDLMEEVDEEFDVEYIPDSTKGYGGITPLIGGYLLSWIEEYAQLAIDAYHNHLRKKNLV</sequence>
<dbReference type="AlphaFoldDB" id="A0A5N6QT51"/>
<dbReference type="Proteomes" id="UP000327013">
    <property type="component" value="Chromosome 2"/>
</dbReference>
<evidence type="ECO:0000313" key="2">
    <source>
        <dbReference type="Proteomes" id="UP000327013"/>
    </source>
</evidence>
<evidence type="ECO:0000313" key="1">
    <source>
        <dbReference type="EMBL" id="KAE8009698.1"/>
    </source>
</evidence>
<organism evidence="1 2">
    <name type="scientific">Carpinus fangiana</name>
    <dbReference type="NCBI Taxonomy" id="176857"/>
    <lineage>
        <taxon>Eukaryota</taxon>
        <taxon>Viridiplantae</taxon>
        <taxon>Streptophyta</taxon>
        <taxon>Embryophyta</taxon>
        <taxon>Tracheophyta</taxon>
        <taxon>Spermatophyta</taxon>
        <taxon>Magnoliopsida</taxon>
        <taxon>eudicotyledons</taxon>
        <taxon>Gunneridae</taxon>
        <taxon>Pentapetalae</taxon>
        <taxon>rosids</taxon>
        <taxon>fabids</taxon>
        <taxon>Fagales</taxon>
        <taxon>Betulaceae</taxon>
        <taxon>Carpinus</taxon>
    </lineage>
</organism>
<name>A0A5N6QT51_9ROSI</name>
<gene>
    <name evidence="1" type="ORF">FH972_006121</name>
</gene>
<keyword evidence="2" id="KW-1185">Reference proteome</keyword>